<feature type="region of interest" description="Disordered" evidence="1">
    <location>
        <begin position="93"/>
        <end position="170"/>
    </location>
</feature>
<feature type="compositionally biased region" description="Basic and acidic residues" evidence="1">
    <location>
        <begin position="147"/>
        <end position="161"/>
    </location>
</feature>
<keyword evidence="3" id="KW-1185">Reference proteome</keyword>
<proteinExistence type="predicted"/>
<reference evidence="2" key="1">
    <citation type="journal article" date="2020" name="Cell">
        <title>Large-Scale Comparative Analyses of Tick Genomes Elucidate Their Genetic Diversity and Vector Capacities.</title>
        <authorList>
            <consortium name="Tick Genome and Microbiome Consortium (TIGMIC)"/>
            <person name="Jia N."/>
            <person name="Wang J."/>
            <person name="Shi W."/>
            <person name="Du L."/>
            <person name="Sun Y."/>
            <person name="Zhan W."/>
            <person name="Jiang J.F."/>
            <person name="Wang Q."/>
            <person name="Zhang B."/>
            <person name="Ji P."/>
            <person name="Bell-Sakyi L."/>
            <person name="Cui X.M."/>
            <person name="Yuan T.T."/>
            <person name="Jiang B.G."/>
            <person name="Yang W.F."/>
            <person name="Lam T.T."/>
            <person name="Chang Q.C."/>
            <person name="Ding S.J."/>
            <person name="Wang X.J."/>
            <person name="Zhu J.G."/>
            <person name="Ruan X.D."/>
            <person name="Zhao L."/>
            <person name="Wei J.T."/>
            <person name="Ye R.Z."/>
            <person name="Que T.C."/>
            <person name="Du C.H."/>
            <person name="Zhou Y.H."/>
            <person name="Cheng J.X."/>
            <person name="Dai P.F."/>
            <person name="Guo W.B."/>
            <person name="Han X.H."/>
            <person name="Huang E.J."/>
            <person name="Li L.F."/>
            <person name="Wei W."/>
            <person name="Gao Y.C."/>
            <person name="Liu J.Z."/>
            <person name="Shao H.Z."/>
            <person name="Wang X."/>
            <person name="Wang C.C."/>
            <person name="Yang T.C."/>
            <person name="Huo Q.B."/>
            <person name="Li W."/>
            <person name="Chen H.Y."/>
            <person name="Chen S.E."/>
            <person name="Zhou L.G."/>
            <person name="Ni X.B."/>
            <person name="Tian J.H."/>
            <person name="Sheng Y."/>
            <person name="Liu T."/>
            <person name="Pan Y.S."/>
            <person name="Xia L.Y."/>
            <person name="Li J."/>
            <person name="Zhao F."/>
            <person name="Cao W.C."/>
        </authorList>
    </citation>
    <scope>NUCLEOTIDE SEQUENCE</scope>
    <source>
        <strain evidence="2">Rmic-2018</strain>
    </source>
</reference>
<reference evidence="2" key="2">
    <citation type="submission" date="2021-09" db="EMBL/GenBank/DDBJ databases">
        <authorList>
            <person name="Jia N."/>
            <person name="Wang J."/>
            <person name="Shi W."/>
            <person name="Du L."/>
            <person name="Sun Y."/>
            <person name="Zhan W."/>
            <person name="Jiang J."/>
            <person name="Wang Q."/>
            <person name="Zhang B."/>
            <person name="Ji P."/>
            <person name="Sakyi L.B."/>
            <person name="Cui X."/>
            <person name="Yuan T."/>
            <person name="Jiang B."/>
            <person name="Yang W."/>
            <person name="Lam T.T.-Y."/>
            <person name="Chang Q."/>
            <person name="Ding S."/>
            <person name="Wang X."/>
            <person name="Zhu J."/>
            <person name="Ruan X."/>
            <person name="Zhao L."/>
            <person name="Wei J."/>
            <person name="Que T."/>
            <person name="Du C."/>
            <person name="Cheng J."/>
            <person name="Dai P."/>
            <person name="Han X."/>
            <person name="Huang E."/>
            <person name="Gao Y."/>
            <person name="Liu J."/>
            <person name="Shao H."/>
            <person name="Ye R."/>
            <person name="Li L."/>
            <person name="Wei W."/>
            <person name="Wang X."/>
            <person name="Wang C."/>
            <person name="Huo Q."/>
            <person name="Li W."/>
            <person name="Guo W."/>
            <person name="Chen H."/>
            <person name="Chen S."/>
            <person name="Zhou L."/>
            <person name="Zhou L."/>
            <person name="Ni X."/>
            <person name="Tian J."/>
            <person name="Zhou Y."/>
            <person name="Sheng Y."/>
            <person name="Liu T."/>
            <person name="Pan Y."/>
            <person name="Xia L."/>
            <person name="Li J."/>
            <person name="Zhao F."/>
            <person name="Cao W."/>
        </authorList>
    </citation>
    <scope>NUCLEOTIDE SEQUENCE</scope>
    <source>
        <strain evidence="2">Rmic-2018</strain>
        <tissue evidence="2">Larvae</tissue>
    </source>
</reference>
<evidence type="ECO:0000256" key="1">
    <source>
        <dbReference type="SAM" id="MobiDB-lite"/>
    </source>
</evidence>
<evidence type="ECO:0000313" key="2">
    <source>
        <dbReference type="EMBL" id="KAH8009939.1"/>
    </source>
</evidence>
<dbReference type="Proteomes" id="UP000821866">
    <property type="component" value="Chromosome 9"/>
</dbReference>
<evidence type="ECO:0008006" key="4">
    <source>
        <dbReference type="Google" id="ProtNLM"/>
    </source>
</evidence>
<evidence type="ECO:0000313" key="3">
    <source>
        <dbReference type="Proteomes" id="UP000821866"/>
    </source>
</evidence>
<comment type="caution">
    <text evidence="2">The sequence shown here is derived from an EMBL/GenBank/DDBJ whole genome shotgun (WGS) entry which is preliminary data.</text>
</comment>
<feature type="compositionally biased region" description="Basic residues" evidence="1">
    <location>
        <begin position="126"/>
        <end position="146"/>
    </location>
</feature>
<dbReference type="EMBL" id="JABSTU010000011">
    <property type="protein sequence ID" value="KAH8009939.1"/>
    <property type="molecule type" value="Genomic_DNA"/>
</dbReference>
<feature type="compositionally biased region" description="Polar residues" evidence="1">
    <location>
        <begin position="188"/>
        <end position="203"/>
    </location>
</feature>
<sequence>MCDSTAPNSAATLIALGTLVCKICHRLGHRADHCPTPNVLICATCGTDNPAPSHPCTPHCRSCDGSHPTSDPNCPQRARQTPNKAWVHKALKKEQRELQPPSTSTASKDMATTGHSQISTQGTLRARSKSRSRSRRKSQTRSKSRSRTREASMRPPEKRPPDQTAPPSQQPYKKALLTNASAKVAQAPTETQRVSAQKTSTQAPREVSRAADLPQLVIAHTSLSTLSPLTTSFSAPDPLVEIARLSRDMEARCEHLQKQIDALVADMGTNPNTSKRKTFQQLYILMHEYRDDPDLLLTELEHQFNSIGPPPQYPDYPYVGEENELLDADITPDEVRVVL</sequence>
<protein>
    <recommendedName>
        <fullName evidence="4">CCHC-type domain-containing protein</fullName>
    </recommendedName>
</protein>
<feature type="region of interest" description="Disordered" evidence="1">
    <location>
        <begin position="182"/>
        <end position="208"/>
    </location>
</feature>
<organism evidence="2 3">
    <name type="scientific">Rhipicephalus microplus</name>
    <name type="common">Cattle tick</name>
    <name type="synonym">Boophilus microplus</name>
    <dbReference type="NCBI Taxonomy" id="6941"/>
    <lineage>
        <taxon>Eukaryota</taxon>
        <taxon>Metazoa</taxon>
        <taxon>Ecdysozoa</taxon>
        <taxon>Arthropoda</taxon>
        <taxon>Chelicerata</taxon>
        <taxon>Arachnida</taxon>
        <taxon>Acari</taxon>
        <taxon>Parasitiformes</taxon>
        <taxon>Ixodida</taxon>
        <taxon>Ixodoidea</taxon>
        <taxon>Ixodidae</taxon>
        <taxon>Rhipicephalinae</taxon>
        <taxon>Rhipicephalus</taxon>
        <taxon>Boophilus</taxon>
    </lineage>
</organism>
<feature type="compositionally biased region" description="Polar residues" evidence="1">
    <location>
        <begin position="113"/>
        <end position="123"/>
    </location>
</feature>
<gene>
    <name evidence="2" type="ORF">HPB51_022995</name>
</gene>
<accession>A0A9J6D772</accession>
<dbReference type="AlphaFoldDB" id="A0A9J6D772"/>
<name>A0A9J6D772_RHIMP</name>